<dbReference type="AlphaFoldDB" id="A0AAD4UT31"/>
<accession>A0AAD4UT31</accession>
<evidence type="ECO:0000259" key="1">
    <source>
        <dbReference type="Pfam" id="PF22936"/>
    </source>
</evidence>
<sequence>MYGPKAACTMTQDEASPSALSANLCASDTMSGMGSNTWIIDTGASDYMTYDDNMFDELSHNPRDPYITSANGLPSPVTGEGTIHLTHSLPLSHALLVPNIHCNLLSVWRLLDTLKAFATFYSNHCFF</sequence>
<organism evidence="2 3">
    <name type="scientific">Prunus dulcis</name>
    <name type="common">Almond</name>
    <name type="synonym">Amygdalus dulcis</name>
    <dbReference type="NCBI Taxonomy" id="3755"/>
    <lineage>
        <taxon>Eukaryota</taxon>
        <taxon>Viridiplantae</taxon>
        <taxon>Streptophyta</taxon>
        <taxon>Embryophyta</taxon>
        <taxon>Tracheophyta</taxon>
        <taxon>Spermatophyta</taxon>
        <taxon>Magnoliopsida</taxon>
        <taxon>eudicotyledons</taxon>
        <taxon>Gunneridae</taxon>
        <taxon>Pentapetalae</taxon>
        <taxon>rosids</taxon>
        <taxon>fabids</taxon>
        <taxon>Rosales</taxon>
        <taxon>Rosaceae</taxon>
        <taxon>Amygdaloideae</taxon>
        <taxon>Amygdaleae</taxon>
        <taxon>Prunus</taxon>
    </lineage>
</organism>
<gene>
    <name evidence="2" type="ORF">L3X38_041356</name>
</gene>
<dbReference type="EMBL" id="JAJFAZ020000008">
    <property type="protein sequence ID" value="KAI5312183.1"/>
    <property type="molecule type" value="Genomic_DNA"/>
</dbReference>
<proteinExistence type="predicted"/>
<dbReference type="Proteomes" id="UP001054821">
    <property type="component" value="Chromosome 8"/>
</dbReference>
<dbReference type="InterPro" id="IPR054722">
    <property type="entry name" value="PolX-like_BBD"/>
</dbReference>
<comment type="caution">
    <text evidence="2">The sequence shown here is derived from an EMBL/GenBank/DDBJ whole genome shotgun (WGS) entry which is preliminary data.</text>
</comment>
<reference evidence="2 3" key="1">
    <citation type="journal article" date="2022" name="G3 (Bethesda)">
        <title>Whole-genome sequence and methylome profiling of the almond [Prunus dulcis (Mill.) D.A. Webb] cultivar 'Nonpareil'.</title>
        <authorList>
            <person name="D'Amico-Willman K.M."/>
            <person name="Ouma W.Z."/>
            <person name="Meulia T."/>
            <person name="Sideli G.M."/>
            <person name="Gradziel T.M."/>
            <person name="Fresnedo-Ramirez J."/>
        </authorList>
    </citation>
    <scope>NUCLEOTIDE SEQUENCE [LARGE SCALE GENOMIC DNA]</scope>
    <source>
        <strain evidence="2">Clone GOH B32 T37-40</strain>
    </source>
</reference>
<feature type="domain" description="Retrovirus-related Pol polyprotein from transposon TNT 1-94-like beta-barrel" evidence="1">
    <location>
        <begin position="38"/>
        <end position="111"/>
    </location>
</feature>
<evidence type="ECO:0000313" key="3">
    <source>
        <dbReference type="Proteomes" id="UP001054821"/>
    </source>
</evidence>
<protein>
    <recommendedName>
        <fullName evidence="1">Retrovirus-related Pol polyprotein from transposon TNT 1-94-like beta-barrel domain-containing protein</fullName>
    </recommendedName>
</protein>
<dbReference type="Pfam" id="PF22936">
    <property type="entry name" value="Pol_BBD"/>
    <property type="match status" value="1"/>
</dbReference>
<evidence type="ECO:0000313" key="2">
    <source>
        <dbReference type="EMBL" id="KAI5312183.1"/>
    </source>
</evidence>
<name>A0AAD4UT31_PRUDU</name>
<keyword evidence="3" id="KW-1185">Reference proteome</keyword>